<gene>
    <name evidence="1" type="ORF">ACFFJ8_19940</name>
</gene>
<evidence type="ECO:0000313" key="2">
    <source>
        <dbReference type="Proteomes" id="UP001589818"/>
    </source>
</evidence>
<accession>A0ABV6JDU1</accession>
<dbReference type="Proteomes" id="UP001589818">
    <property type="component" value="Unassembled WGS sequence"/>
</dbReference>
<proteinExistence type="predicted"/>
<organism evidence="1 2">
    <name type="scientific">Paenibacillus mendelii</name>
    <dbReference type="NCBI Taxonomy" id="206163"/>
    <lineage>
        <taxon>Bacteria</taxon>
        <taxon>Bacillati</taxon>
        <taxon>Bacillota</taxon>
        <taxon>Bacilli</taxon>
        <taxon>Bacillales</taxon>
        <taxon>Paenibacillaceae</taxon>
        <taxon>Paenibacillus</taxon>
    </lineage>
</organism>
<dbReference type="Gene3D" id="3.40.960.10">
    <property type="entry name" value="VSR Endonuclease"/>
    <property type="match status" value="1"/>
</dbReference>
<keyword evidence="1" id="KW-0238">DNA-binding</keyword>
<protein>
    <submittedName>
        <fullName evidence="1">DNA-binding response regulator</fullName>
    </submittedName>
</protein>
<dbReference type="EMBL" id="JBHLVF010000034">
    <property type="protein sequence ID" value="MFC0393629.1"/>
    <property type="molecule type" value="Genomic_DNA"/>
</dbReference>
<reference evidence="1 2" key="1">
    <citation type="submission" date="2024-09" db="EMBL/GenBank/DDBJ databases">
        <authorList>
            <person name="Sun Q."/>
            <person name="Mori K."/>
        </authorList>
    </citation>
    <scope>NUCLEOTIDE SEQUENCE [LARGE SCALE GENOMIC DNA]</scope>
    <source>
        <strain evidence="1 2">CCM 4839</strain>
    </source>
</reference>
<dbReference type="GO" id="GO:0003677">
    <property type="term" value="F:DNA binding"/>
    <property type="evidence" value="ECO:0007669"/>
    <property type="project" value="UniProtKB-KW"/>
</dbReference>
<sequence>MAAFRLLYEQWLDRHIGQRKGERKRRLVEGHGHAENLFIEKVWFPAFRQLDHLHPEFEVADFRDGSRFLDFAYIRNPIRLAIEIDGYGPHSSKISRTQFSDSLMRQNHLMIDGWRVLRFSYDDVNERPRMCQQILQQFLGSQFGESTPQSDRSNIVETEVLRLALRLQRSLRPRDVCDLLQVNKKTAYLILRRMVEKQSLQPVGRGEQRVRCYSVNPIHINEKK</sequence>
<comment type="caution">
    <text evidence="1">The sequence shown here is derived from an EMBL/GenBank/DDBJ whole genome shotgun (WGS) entry which is preliminary data.</text>
</comment>
<name>A0ABV6JDU1_9BACL</name>
<evidence type="ECO:0000313" key="1">
    <source>
        <dbReference type="EMBL" id="MFC0393629.1"/>
    </source>
</evidence>
<keyword evidence="2" id="KW-1185">Reference proteome</keyword>
<dbReference type="RefSeq" id="WP_204820679.1">
    <property type="nucleotide sequence ID" value="NZ_JANHOF010000008.1"/>
</dbReference>